<dbReference type="OrthoDB" id="21573at2759"/>
<comment type="similarity">
    <text evidence="1">Belongs to the IF-3 family.</text>
</comment>
<gene>
    <name evidence="6" type="primary">LOC118419668</name>
</gene>
<proteinExistence type="inferred from homology"/>
<keyword evidence="5" id="KW-1185">Reference proteome</keyword>
<reference evidence="5" key="1">
    <citation type="journal article" date="2020" name="Nat. Ecol. Evol.">
        <title>Deeply conserved synteny resolves early events in vertebrate evolution.</title>
        <authorList>
            <person name="Simakov O."/>
            <person name="Marletaz F."/>
            <person name="Yue J.X."/>
            <person name="O'Connell B."/>
            <person name="Jenkins J."/>
            <person name="Brandt A."/>
            <person name="Calef R."/>
            <person name="Tung C.H."/>
            <person name="Huang T.K."/>
            <person name="Schmutz J."/>
            <person name="Satoh N."/>
            <person name="Yu J.K."/>
            <person name="Putnam N.H."/>
            <person name="Green R.E."/>
            <person name="Rokhsar D.S."/>
        </authorList>
    </citation>
    <scope>NUCLEOTIDE SEQUENCE [LARGE SCALE GENOMIC DNA]</scope>
    <source>
        <strain evidence="5">S238N-H82</strain>
    </source>
</reference>
<dbReference type="InterPro" id="IPR019815">
    <property type="entry name" value="Translation_initiation_fac_3_C"/>
</dbReference>
<dbReference type="KEGG" id="bfo:118419668"/>
<accession>A0A9J7LHZ8</accession>
<dbReference type="PANTHER" id="PTHR10938:SF0">
    <property type="entry name" value="TRANSLATION INITIATION FACTOR IF-3, MITOCHONDRIAL"/>
    <property type="match status" value="1"/>
</dbReference>
<evidence type="ECO:0000313" key="6">
    <source>
        <dbReference type="RefSeq" id="XP_035682075.1"/>
    </source>
</evidence>
<sequence>MAAPMCRGKILAVLCIKKLQVQHGRFPWTLKRAQFFMSSSSFSKFSLFNETTCNRTQQQATKMLHWRRNIASLDGSHKSCIPIGCCSFSSSSAPTNESEGSTRPHTGVKLPTTVKIKTLDAVGQRIRPGTIHLFDQEGNSMGAIHSYQALKRLNEPENSGLRLILIDADAKPYAAYQLMTPQQLLEERAKLREEKKAQKGVGAVQSMRFSSDITKHDLTHKVHKIDSFIEKKSLVKISITNPRKSKKTTEDMVKLADNILKSLTSKATYQTPPALKGTSVNCVLRPLSDKEASTGKKK</sequence>
<dbReference type="Gene3D" id="3.30.110.10">
    <property type="entry name" value="Translation initiation factor 3 (IF-3), C-terminal domain"/>
    <property type="match status" value="1"/>
</dbReference>
<dbReference type="Proteomes" id="UP000001554">
    <property type="component" value="Chromosome 7"/>
</dbReference>
<name>A0A9J7LHZ8_BRAFL</name>
<dbReference type="InterPro" id="IPR001288">
    <property type="entry name" value="Translation_initiation_fac_3"/>
</dbReference>
<evidence type="ECO:0000313" key="5">
    <source>
        <dbReference type="Proteomes" id="UP000001554"/>
    </source>
</evidence>
<feature type="domain" description="Translation initiation factor 3 C-terminal" evidence="4">
    <location>
        <begin position="204"/>
        <end position="286"/>
    </location>
</feature>
<keyword evidence="2" id="KW-0396">Initiation factor</keyword>
<dbReference type="GO" id="GO:0003743">
    <property type="term" value="F:translation initiation factor activity"/>
    <property type="evidence" value="ECO:0007669"/>
    <property type="project" value="UniProtKB-KW"/>
</dbReference>
<dbReference type="PANTHER" id="PTHR10938">
    <property type="entry name" value="TRANSLATION INITIATION FACTOR IF-3"/>
    <property type="match status" value="1"/>
</dbReference>
<dbReference type="Pfam" id="PF00707">
    <property type="entry name" value="IF3_C"/>
    <property type="match status" value="1"/>
</dbReference>
<organism evidence="5 6">
    <name type="scientific">Branchiostoma floridae</name>
    <name type="common">Florida lancelet</name>
    <name type="synonym">Amphioxus</name>
    <dbReference type="NCBI Taxonomy" id="7739"/>
    <lineage>
        <taxon>Eukaryota</taxon>
        <taxon>Metazoa</taxon>
        <taxon>Chordata</taxon>
        <taxon>Cephalochordata</taxon>
        <taxon>Leptocardii</taxon>
        <taxon>Amphioxiformes</taxon>
        <taxon>Branchiostomatidae</taxon>
        <taxon>Branchiostoma</taxon>
    </lineage>
</organism>
<keyword evidence="3" id="KW-0648">Protein biosynthesis</keyword>
<dbReference type="RefSeq" id="XP_035682075.1">
    <property type="nucleotide sequence ID" value="XM_035826182.1"/>
</dbReference>
<reference evidence="6" key="2">
    <citation type="submission" date="2025-08" db="UniProtKB">
        <authorList>
            <consortium name="RefSeq"/>
        </authorList>
    </citation>
    <scope>IDENTIFICATION</scope>
    <source>
        <strain evidence="6">S238N-H82</strain>
        <tissue evidence="6">Testes</tissue>
    </source>
</reference>
<protein>
    <submittedName>
        <fullName evidence="6">Translation initiation factor IF-3, mitochondrial-like</fullName>
    </submittedName>
</protein>
<evidence type="ECO:0000256" key="3">
    <source>
        <dbReference type="ARBA" id="ARBA00022917"/>
    </source>
</evidence>
<dbReference type="GeneID" id="118419668"/>
<dbReference type="SUPFAM" id="SSF55200">
    <property type="entry name" value="Translation initiation factor IF3, C-terminal domain"/>
    <property type="match status" value="1"/>
</dbReference>
<evidence type="ECO:0000256" key="2">
    <source>
        <dbReference type="ARBA" id="ARBA00022540"/>
    </source>
</evidence>
<evidence type="ECO:0000259" key="4">
    <source>
        <dbReference type="Pfam" id="PF00707"/>
    </source>
</evidence>
<evidence type="ECO:0000256" key="1">
    <source>
        <dbReference type="ARBA" id="ARBA00005439"/>
    </source>
</evidence>
<dbReference type="AlphaFoldDB" id="A0A9J7LHZ8"/>
<dbReference type="InterPro" id="IPR036788">
    <property type="entry name" value="T_IF-3_C_sf"/>
</dbReference>